<protein>
    <recommendedName>
        <fullName evidence="7">Ankyrin repeat domain-containing protein</fullName>
    </recommendedName>
</protein>
<dbReference type="PANTHER" id="PTHR24173:SF74">
    <property type="entry name" value="ANKYRIN REPEAT DOMAIN-CONTAINING PROTEIN 16"/>
    <property type="match status" value="1"/>
</dbReference>
<evidence type="ECO:0000256" key="1">
    <source>
        <dbReference type="ARBA" id="ARBA00022737"/>
    </source>
</evidence>
<keyword evidence="2 3" id="KW-0040">ANK repeat</keyword>
<feature type="repeat" description="ANK" evidence="3">
    <location>
        <begin position="100"/>
        <end position="132"/>
    </location>
</feature>
<proteinExistence type="predicted"/>
<evidence type="ECO:0000256" key="3">
    <source>
        <dbReference type="PROSITE-ProRule" id="PRU00023"/>
    </source>
</evidence>
<feature type="repeat" description="ANK" evidence="3">
    <location>
        <begin position="231"/>
        <end position="263"/>
    </location>
</feature>
<sequence>MSKKTKKSVVISVRLDETTLAAVDLLVHAGVAQSRSEAASQFIAIGVQNSEALLLKAKALEENVRKLKNEMLDAVKSKNLEKVKQLLAMDATLKNAASEDGQTAVLTAAYYRANEIKELLLRSGAELNVFEAAAIGNKARVQEIAEESPWLINSHSFDGYTPLGLAAHFGHEETAAYLLDAGADIDLRSRDGKLNNMPLHASIAGNHPLLTKLLLERGADPDSRCEGEVRRGFTPLHVAAHFNRLEAAKLLLEHGADPFLRNSDALTAAEYAHAKGNTEFTEVMASCVRSGHSAETQEPGAEAP</sequence>
<dbReference type="Pfam" id="PF12796">
    <property type="entry name" value="Ank_2"/>
    <property type="match status" value="1"/>
</dbReference>
<comment type="caution">
    <text evidence="5">The sequence shown here is derived from an EMBL/GenBank/DDBJ whole genome shotgun (WGS) entry which is preliminary data.</text>
</comment>
<dbReference type="SMART" id="SM00248">
    <property type="entry name" value="ANK"/>
    <property type="match status" value="5"/>
</dbReference>
<feature type="repeat" description="ANK" evidence="3">
    <location>
        <begin position="158"/>
        <end position="190"/>
    </location>
</feature>
<reference evidence="5 6" key="1">
    <citation type="submission" date="2021-06" db="EMBL/GenBank/DDBJ databases">
        <authorList>
            <person name="Criscuolo A."/>
        </authorList>
    </citation>
    <scope>NUCLEOTIDE SEQUENCE [LARGE SCALE GENOMIC DNA]</scope>
    <source>
        <strain evidence="6">CIP 111802</strain>
    </source>
</reference>
<accession>A0ABN7TJ34</accession>
<evidence type="ECO:0000256" key="4">
    <source>
        <dbReference type="SAM" id="Coils"/>
    </source>
</evidence>
<evidence type="ECO:0000313" key="5">
    <source>
        <dbReference type="EMBL" id="CAG7635923.1"/>
    </source>
</evidence>
<evidence type="ECO:0008006" key="7">
    <source>
        <dbReference type="Google" id="ProtNLM"/>
    </source>
</evidence>
<name>A0ABN7TJ34_9BACL</name>
<dbReference type="CDD" id="cd22231">
    <property type="entry name" value="RHH_NikR_HicB-like"/>
    <property type="match status" value="1"/>
</dbReference>
<dbReference type="PROSITE" id="PS50297">
    <property type="entry name" value="ANK_REP_REGION"/>
    <property type="match status" value="4"/>
</dbReference>
<evidence type="ECO:0000313" key="6">
    <source>
        <dbReference type="Proteomes" id="UP000730618"/>
    </source>
</evidence>
<keyword evidence="6" id="KW-1185">Reference proteome</keyword>
<feature type="repeat" description="ANK" evidence="3">
    <location>
        <begin position="194"/>
        <end position="226"/>
    </location>
</feature>
<feature type="coiled-coil region" evidence="4">
    <location>
        <begin position="50"/>
        <end position="77"/>
    </location>
</feature>
<dbReference type="Proteomes" id="UP000730618">
    <property type="component" value="Unassembled WGS sequence"/>
</dbReference>
<keyword evidence="4" id="KW-0175">Coiled coil</keyword>
<dbReference type="PANTHER" id="PTHR24173">
    <property type="entry name" value="ANKYRIN REPEAT CONTAINING"/>
    <property type="match status" value="1"/>
</dbReference>
<keyword evidence="1" id="KW-0677">Repeat</keyword>
<gene>
    <name evidence="5" type="ORF">PAECIP111802_02196</name>
</gene>
<evidence type="ECO:0000256" key="2">
    <source>
        <dbReference type="ARBA" id="ARBA00023043"/>
    </source>
</evidence>
<dbReference type="EMBL" id="CAJVCE010000005">
    <property type="protein sequence ID" value="CAG7635923.1"/>
    <property type="molecule type" value="Genomic_DNA"/>
</dbReference>
<dbReference type="RefSeq" id="WP_218098528.1">
    <property type="nucleotide sequence ID" value="NZ_CAJVCE010000005.1"/>
</dbReference>
<dbReference type="InterPro" id="IPR002110">
    <property type="entry name" value="Ankyrin_rpt"/>
</dbReference>
<dbReference type="PROSITE" id="PS50088">
    <property type="entry name" value="ANK_REPEAT"/>
    <property type="match status" value="4"/>
</dbReference>
<organism evidence="5 6">
    <name type="scientific">Paenibacillus allorhizosphaerae</name>
    <dbReference type="NCBI Taxonomy" id="2849866"/>
    <lineage>
        <taxon>Bacteria</taxon>
        <taxon>Bacillati</taxon>
        <taxon>Bacillota</taxon>
        <taxon>Bacilli</taxon>
        <taxon>Bacillales</taxon>
        <taxon>Paenibacillaceae</taxon>
        <taxon>Paenibacillus</taxon>
    </lineage>
</organism>